<keyword evidence="3" id="KW-1185">Reference proteome</keyword>
<organism evidence="2 3">
    <name type="scientific">Pristionchus fissidentatus</name>
    <dbReference type="NCBI Taxonomy" id="1538716"/>
    <lineage>
        <taxon>Eukaryota</taxon>
        <taxon>Metazoa</taxon>
        <taxon>Ecdysozoa</taxon>
        <taxon>Nematoda</taxon>
        <taxon>Chromadorea</taxon>
        <taxon>Rhabditida</taxon>
        <taxon>Rhabditina</taxon>
        <taxon>Diplogasteromorpha</taxon>
        <taxon>Diplogasteroidea</taxon>
        <taxon>Neodiplogasteridae</taxon>
        <taxon>Pristionchus</taxon>
    </lineage>
</organism>
<feature type="region of interest" description="Disordered" evidence="1">
    <location>
        <begin position="102"/>
        <end position="133"/>
    </location>
</feature>
<sequence>LTLRELLDRSRVPNSSLTTNALKYFRSFDHPATTSDSQMPSMDSSLAAFDRLNLNESDVISHLCSVAVEKCQSKEERRKAGCGGHHMRKRVLIKNFVSELMKKQQDLQTGEEEEEMEEEEEEGEGEEEKEEEV</sequence>
<accession>A0AAV5WFA9</accession>
<evidence type="ECO:0000313" key="3">
    <source>
        <dbReference type="Proteomes" id="UP001432322"/>
    </source>
</evidence>
<reference evidence="2" key="1">
    <citation type="submission" date="2023-10" db="EMBL/GenBank/DDBJ databases">
        <title>Genome assembly of Pristionchus species.</title>
        <authorList>
            <person name="Yoshida K."/>
            <person name="Sommer R.J."/>
        </authorList>
    </citation>
    <scope>NUCLEOTIDE SEQUENCE</scope>
    <source>
        <strain evidence="2">RS5133</strain>
    </source>
</reference>
<feature type="compositionally biased region" description="Acidic residues" evidence="1">
    <location>
        <begin position="109"/>
        <end position="133"/>
    </location>
</feature>
<dbReference type="AlphaFoldDB" id="A0AAV5WFA9"/>
<dbReference type="Proteomes" id="UP001432322">
    <property type="component" value="Unassembled WGS sequence"/>
</dbReference>
<comment type="caution">
    <text evidence="2">The sequence shown here is derived from an EMBL/GenBank/DDBJ whole genome shotgun (WGS) entry which is preliminary data.</text>
</comment>
<feature type="non-terminal residue" evidence="2">
    <location>
        <position position="1"/>
    </location>
</feature>
<protein>
    <submittedName>
        <fullName evidence="2">Uncharacterized protein</fullName>
    </submittedName>
</protein>
<name>A0AAV5WFA9_9BILA</name>
<proteinExistence type="predicted"/>
<dbReference type="EMBL" id="BTSY01000005">
    <property type="protein sequence ID" value="GMT30724.1"/>
    <property type="molecule type" value="Genomic_DNA"/>
</dbReference>
<gene>
    <name evidence="2" type="ORF">PFISCL1PPCAC_22021</name>
</gene>
<feature type="non-terminal residue" evidence="2">
    <location>
        <position position="133"/>
    </location>
</feature>
<evidence type="ECO:0000256" key="1">
    <source>
        <dbReference type="SAM" id="MobiDB-lite"/>
    </source>
</evidence>
<evidence type="ECO:0000313" key="2">
    <source>
        <dbReference type="EMBL" id="GMT30724.1"/>
    </source>
</evidence>